<feature type="transmembrane region" description="Helical" evidence="6">
    <location>
        <begin position="97"/>
        <end position="121"/>
    </location>
</feature>
<keyword evidence="2" id="KW-1003">Cell membrane</keyword>
<keyword evidence="8" id="KW-1185">Reference proteome</keyword>
<evidence type="ECO:0000313" key="8">
    <source>
        <dbReference type="Proteomes" id="UP001500782"/>
    </source>
</evidence>
<feature type="transmembrane region" description="Helical" evidence="6">
    <location>
        <begin position="74"/>
        <end position="91"/>
    </location>
</feature>
<evidence type="ECO:0000256" key="2">
    <source>
        <dbReference type="ARBA" id="ARBA00022475"/>
    </source>
</evidence>
<dbReference type="Pfam" id="PF03899">
    <property type="entry name" value="ATP-synt_I"/>
    <property type="match status" value="1"/>
</dbReference>
<keyword evidence="3 6" id="KW-0812">Transmembrane</keyword>
<feature type="transmembrane region" description="Helical" evidence="6">
    <location>
        <begin position="34"/>
        <end position="53"/>
    </location>
</feature>
<name>A0ABN0VXR8_9BACI</name>
<keyword evidence="5 6" id="KW-0472">Membrane</keyword>
<dbReference type="PANTHER" id="PTHR40035">
    <property type="entry name" value="ATP SYNTHASE PROTEIN I"/>
    <property type="match status" value="1"/>
</dbReference>
<protein>
    <submittedName>
        <fullName evidence="7">ATP synthase subunit I</fullName>
    </submittedName>
</protein>
<proteinExistence type="predicted"/>
<comment type="caution">
    <text evidence="7">The sequence shown here is derived from an EMBL/GenBank/DDBJ whole genome shotgun (WGS) entry which is preliminary data.</text>
</comment>
<dbReference type="Proteomes" id="UP001500782">
    <property type="component" value="Unassembled WGS sequence"/>
</dbReference>
<gene>
    <name evidence="7" type="ORF">GCM10008967_08130</name>
</gene>
<dbReference type="EMBL" id="BAAADJ010000006">
    <property type="protein sequence ID" value="GAA0319963.1"/>
    <property type="molecule type" value="Genomic_DNA"/>
</dbReference>
<accession>A0ABN0VXR8</accession>
<comment type="subcellular location">
    <subcellularLocation>
        <location evidence="1">Cell membrane</location>
        <topology evidence="1">Multi-pass membrane protein</topology>
    </subcellularLocation>
</comment>
<dbReference type="PANTHER" id="PTHR40035:SF1">
    <property type="entry name" value="ATP SYNTHASE PROTEIN I"/>
    <property type="match status" value="1"/>
</dbReference>
<dbReference type="RefSeq" id="WP_343796606.1">
    <property type="nucleotide sequence ID" value="NZ_BAAADJ010000006.1"/>
</dbReference>
<evidence type="ECO:0000256" key="6">
    <source>
        <dbReference type="SAM" id="Phobius"/>
    </source>
</evidence>
<organism evidence="7 8">
    <name type="scientific">Bacillus carboniphilus</name>
    <dbReference type="NCBI Taxonomy" id="86663"/>
    <lineage>
        <taxon>Bacteria</taxon>
        <taxon>Bacillati</taxon>
        <taxon>Bacillota</taxon>
        <taxon>Bacilli</taxon>
        <taxon>Bacillales</taxon>
        <taxon>Bacillaceae</taxon>
        <taxon>Bacillus</taxon>
    </lineage>
</organism>
<evidence type="ECO:0000256" key="5">
    <source>
        <dbReference type="ARBA" id="ARBA00023136"/>
    </source>
</evidence>
<evidence type="ECO:0000256" key="3">
    <source>
        <dbReference type="ARBA" id="ARBA00022692"/>
    </source>
</evidence>
<dbReference type="InterPro" id="IPR039072">
    <property type="entry name" value="ATP_synth_I_Bacilli"/>
</dbReference>
<sequence>MNDLQTIFQRGTKYILFLLSLYVVGWGFTDYQTVFAGLILGTTLSLFNFWILVRKTRLFGEAVAQGQGTKGLGMVSRLATAILAVLLTVRFPEIFDLISVVIGLMTYYIVIMIDILLQFVLKRNNGEER</sequence>
<evidence type="ECO:0000313" key="7">
    <source>
        <dbReference type="EMBL" id="GAA0319963.1"/>
    </source>
</evidence>
<evidence type="ECO:0000256" key="1">
    <source>
        <dbReference type="ARBA" id="ARBA00004651"/>
    </source>
</evidence>
<dbReference type="InterPro" id="IPR005598">
    <property type="entry name" value="ATP_synth_I"/>
</dbReference>
<feature type="transmembrane region" description="Helical" evidence="6">
    <location>
        <begin position="12"/>
        <end position="28"/>
    </location>
</feature>
<reference evidence="7 8" key="1">
    <citation type="journal article" date="2019" name="Int. J. Syst. Evol. Microbiol.">
        <title>The Global Catalogue of Microorganisms (GCM) 10K type strain sequencing project: providing services to taxonomists for standard genome sequencing and annotation.</title>
        <authorList>
            <consortium name="The Broad Institute Genomics Platform"/>
            <consortium name="The Broad Institute Genome Sequencing Center for Infectious Disease"/>
            <person name="Wu L."/>
            <person name="Ma J."/>
        </authorList>
    </citation>
    <scope>NUCLEOTIDE SEQUENCE [LARGE SCALE GENOMIC DNA]</scope>
    <source>
        <strain evidence="7 8">JCM 9731</strain>
    </source>
</reference>
<evidence type="ECO:0000256" key="4">
    <source>
        <dbReference type="ARBA" id="ARBA00022989"/>
    </source>
</evidence>
<keyword evidence="4 6" id="KW-1133">Transmembrane helix</keyword>